<comment type="similarity">
    <text evidence="1">Belongs to the SCO1/2 family.</text>
</comment>
<keyword evidence="2" id="KW-0186">Copper</keyword>
<protein>
    <submittedName>
        <fullName evidence="4">SCO family protein</fullName>
    </submittedName>
</protein>
<dbReference type="Pfam" id="PF02630">
    <property type="entry name" value="SCO1-SenC"/>
    <property type="match status" value="1"/>
</dbReference>
<dbReference type="PANTHER" id="PTHR12151:SF25">
    <property type="entry name" value="LINALOOL DEHYDRATASE_ISOMERASE DOMAIN-CONTAINING PROTEIN"/>
    <property type="match status" value="1"/>
</dbReference>
<organism evidence="4 5">
    <name type="scientific">Devosia rhizoryzae</name>
    <dbReference type="NCBI Taxonomy" id="2774137"/>
    <lineage>
        <taxon>Bacteria</taxon>
        <taxon>Pseudomonadati</taxon>
        <taxon>Pseudomonadota</taxon>
        <taxon>Alphaproteobacteria</taxon>
        <taxon>Hyphomicrobiales</taxon>
        <taxon>Devosiaceae</taxon>
        <taxon>Devosia</taxon>
    </lineage>
</organism>
<evidence type="ECO:0000259" key="3">
    <source>
        <dbReference type="PROSITE" id="PS51352"/>
    </source>
</evidence>
<keyword evidence="5" id="KW-1185">Reference proteome</keyword>
<dbReference type="Proteomes" id="UP000595857">
    <property type="component" value="Chromosome"/>
</dbReference>
<dbReference type="InterPro" id="IPR003782">
    <property type="entry name" value="SCO1/SenC"/>
</dbReference>
<evidence type="ECO:0000313" key="4">
    <source>
        <dbReference type="EMBL" id="QQR41242.1"/>
    </source>
</evidence>
<evidence type="ECO:0000256" key="2">
    <source>
        <dbReference type="ARBA" id="ARBA00023008"/>
    </source>
</evidence>
<dbReference type="InterPro" id="IPR036249">
    <property type="entry name" value="Thioredoxin-like_sf"/>
</dbReference>
<sequence length="199" mass="21552">MGTKMLKNLRIVLWTLVAVAAIGATGLYAYTTMMRPAQAASLGDGDYQLRTAAGEPFTRASLNGSPSMVFFGFTHCPEVCPTSLAEMTAWYETLGDEAKDLKAYFITVDPERDTEAVVGDYVAWTNHVTGVTGDVAEIEKATKAWAVYAEKVPLEGGDYTMDHTASVFLLNDQGEFEGTIAYREDSATAVAKLKKLIEG</sequence>
<name>A0ABX7CAB1_9HYPH</name>
<reference evidence="4 5" key="1">
    <citation type="submission" date="2021-01" db="EMBL/GenBank/DDBJ databases">
        <title>Genome seq and assembly of Devosia sp. LEGU1.</title>
        <authorList>
            <person name="Chhetri G."/>
        </authorList>
    </citation>
    <scope>NUCLEOTIDE SEQUENCE [LARGE SCALE GENOMIC DNA]</scope>
    <source>
        <strain evidence="4 5">LEGU1</strain>
    </source>
</reference>
<evidence type="ECO:0000313" key="5">
    <source>
        <dbReference type="Proteomes" id="UP000595857"/>
    </source>
</evidence>
<proteinExistence type="inferred from homology"/>
<dbReference type="InterPro" id="IPR013766">
    <property type="entry name" value="Thioredoxin_domain"/>
</dbReference>
<dbReference type="CDD" id="cd02968">
    <property type="entry name" value="SCO"/>
    <property type="match status" value="1"/>
</dbReference>
<dbReference type="PANTHER" id="PTHR12151">
    <property type="entry name" value="ELECTRON TRANSPORT PROTIN SCO1/SENC FAMILY MEMBER"/>
    <property type="match status" value="1"/>
</dbReference>
<dbReference type="Gene3D" id="3.40.30.10">
    <property type="entry name" value="Glutaredoxin"/>
    <property type="match status" value="1"/>
</dbReference>
<gene>
    <name evidence="4" type="ORF">JI748_13790</name>
</gene>
<evidence type="ECO:0000256" key="1">
    <source>
        <dbReference type="ARBA" id="ARBA00010996"/>
    </source>
</evidence>
<feature type="domain" description="Thioredoxin" evidence="3">
    <location>
        <begin position="31"/>
        <end position="199"/>
    </location>
</feature>
<accession>A0ABX7CAB1</accession>
<dbReference type="EMBL" id="CP068046">
    <property type="protein sequence ID" value="QQR41242.1"/>
    <property type="molecule type" value="Genomic_DNA"/>
</dbReference>
<dbReference type="SUPFAM" id="SSF52833">
    <property type="entry name" value="Thioredoxin-like"/>
    <property type="match status" value="1"/>
</dbReference>
<dbReference type="PROSITE" id="PS51352">
    <property type="entry name" value="THIOREDOXIN_2"/>
    <property type="match status" value="1"/>
</dbReference>